<dbReference type="EMBL" id="AZMM01000730">
    <property type="protein sequence ID" value="ETJ45270.1"/>
    <property type="molecule type" value="Genomic_DNA"/>
</dbReference>
<reference evidence="1" key="1">
    <citation type="submission" date="2013-12" db="EMBL/GenBank/DDBJ databases">
        <title>A Varibaculum cambriense genome reconstructed from a premature infant gut community with otherwise low bacterial novelty that shifts toward anaerobic metabolism during the third week of life.</title>
        <authorList>
            <person name="Brown C.T."/>
            <person name="Sharon I."/>
            <person name="Thomas B.C."/>
            <person name="Castelle C.J."/>
            <person name="Morowitz M.J."/>
            <person name="Banfield J.F."/>
        </authorList>
    </citation>
    <scope>NUCLEOTIDE SEQUENCE</scope>
</reference>
<gene>
    <name evidence="1" type="ORF">Q604_UNBC00730G0001</name>
</gene>
<protein>
    <submittedName>
        <fullName evidence="1">Cobyrinic Acid a,c-diamide synthase</fullName>
    </submittedName>
</protein>
<dbReference type="SUPFAM" id="SSF52317">
    <property type="entry name" value="Class I glutamine amidotransferase-like"/>
    <property type="match status" value="1"/>
</dbReference>
<feature type="non-terminal residue" evidence="1">
    <location>
        <position position="1"/>
    </location>
</feature>
<name>W1YU45_9ZZZZ</name>
<comment type="caution">
    <text evidence="1">The sequence shown here is derived from an EMBL/GenBank/DDBJ whole genome shotgun (WGS) entry which is preliminary data.</text>
</comment>
<dbReference type="PANTHER" id="PTHR43873:SF1">
    <property type="entry name" value="COBYRINATE A,C-DIAMIDE SYNTHASE"/>
    <property type="match status" value="1"/>
</dbReference>
<organism evidence="1">
    <name type="scientific">human gut metagenome</name>
    <dbReference type="NCBI Taxonomy" id="408170"/>
    <lineage>
        <taxon>unclassified sequences</taxon>
        <taxon>metagenomes</taxon>
        <taxon>organismal metagenomes</taxon>
    </lineage>
</organism>
<evidence type="ECO:0000313" key="1">
    <source>
        <dbReference type="EMBL" id="ETJ45270.1"/>
    </source>
</evidence>
<dbReference type="InterPro" id="IPR004484">
    <property type="entry name" value="CbiA/CobB_synth"/>
</dbReference>
<sequence>ADTSLRGHEFHFSTMEPTVENFPWAFHLEGGRRPQSYDGGYATDNVLASYLHLNFAGSDEGAQHFVDICANYKAKRS</sequence>
<accession>W1YU45</accession>
<dbReference type="GO" id="GO:0042242">
    <property type="term" value="F:cobyrinic acid a,c-diamide synthase activity"/>
    <property type="evidence" value="ECO:0007669"/>
    <property type="project" value="InterPro"/>
</dbReference>
<dbReference type="InterPro" id="IPR029062">
    <property type="entry name" value="Class_I_gatase-like"/>
</dbReference>
<proteinExistence type="predicted"/>
<dbReference type="AlphaFoldDB" id="W1YU45"/>
<dbReference type="PROSITE" id="PS51274">
    <property type="entry name" value="GATASE_COBBQ"/>
    <property type="match status" value="1"/>
</dbReference>
<dbReference type="PANTHER" id="PTHR43873">
    <property type="entry name" value="COBYRINATE A,C-DIAMIDE SYNTHASE"/>
    <property type="match status" value="1"/>
</dbReference>